<dbReference type="AlphaFoldDB" id="A0A194VK94"/>
<accession>A0A194VK94</accession>
<gene>
    <name evidence="2" type="ORF">VM1G_11181</name>
</gene>
<proteinExistence type="predicted"/>
<name>A0A194VK94_CYTMA</name>
<organism evidence="2 3">
    <name type="scientific">Cytospora mali</name>
    <name type="common">Apple Valsa canker fungus</name>
    <name type="synonym">Valsa mali</name>
    <dbReference type="NCBI Taxonomy" id="578113"/>
    <lineage>
        <taxon>Eukaryota</taxon>
        <taxon>Fungi</taxon>
        <taxon>Dikarya</taxon>
        <taxon>Ascomycota</taxon>
        <taxon>Pezizomycotina</taxon>
        <taxon>Sordariomycetes</taxon>
        <taxon>Sordariomycetidae</taxon>
        <taxon>Diaporthales</taxon>
        <taxon>Cytosporaceae</taxon>
        <taxon>Cytospora</taxon>
    </lineage>
</organism>
<dbReference type="Proteomes" id="UP000078559">
    <property type="component" value="Unassembled WGS sequence"/>
</dbReference>
<dbReference type="EMBL" id="KN796135">
    <property type="protein sequence ID" value="KUI64383.1"/>
    <property type="molecule type" value="Genomic_DNA"/>
</dbReference>
<evidence type="ECO:0000256" key="1">
    <source>
        <dbReference type="SAM" id="MobiDB-lite"/>
    </source>
</evidence>
<sequence>MKGLKVTLPPQAAEAVRPPIGLMAQIHSLAIEMDFDRNITIQFPPAISASDFDQYIHSQPYHRNSNCSVVDGNKVKLKLPRSVNGVQATRRPGITFIFNDAKSANDWRKASALWQSTDKNTDLYLPVRLTNDIFEICVQKGKRAPATENAEPPEVEASSTGVSEPPKDEVRIPPSGNVVVRRMTGNVVRTCKRAQGSTPRRRLFRRDT</sequence>
<evidence type="ECO:0000313" key="3">
    <source>
        <dbReference type="Proteomes" id="UP000078559"/>
    </source>
</evidence>
<protein>
    <submittedName>
        <fullName evidence="2">Uncharacterized protein</fullName>
    </submittedName>
</protein>
<keyword evidence="3" id="KW-1185">Reference proteome</keyword>
<feature type="region of interest" description="Disordered" evidence="1">
    <location>
        <begin position="142"/>
        <end position="176"/>
    </location>
</feature>
<evidence type="ECO:0000313" key="2">
    <source>
        <dbReference type="EMBL" id="KUI64383.1"/>
    </source>
</evidence>
<reference evidence="2" key="1">
    <citation type="submission" date="2014-12" db="EMBL/GenBank/DDBJ databases">
        <title>Genome Sequence of Valsa Canker Pathogens Uncovers a Specific Adaption of Colonization on Woody Bark.</title>
        <authorList>
            <person name="Yin Z."/>
            <person name="Liu H."/>
            <person name="Gao X."/>
            <person name="Li Z."/>
            <person name="Song N."/>
            <person name="Ke X."/>
            <person name="Dai Q."/>
            <person name="Wu Y."/>
            <person name="Sun Y."/>
            <person name="Xu J.-R."/>
            <person name="Kang Z.K."/>
            <person name="Wang L."/>
            <person name="Huang L."/>
        </authorList>
    </citation>
    <scope>NUCLEOTIDE SEQUENCE [LARGE SCALE GENOMIC DNA]</scope>
    <source>
        <strain evidence="2">03-8</strain>
    </source>
</reference>